<proteinExistence type="predicted"/>
<evidence type="ECO:0008006" key="6">
    <source>
        <dbReference type="Google" id="ProtNLM"/>
    </source>
</evidence>
<organism evidence="4 5">
    <name type="scientific">Kiloniella litopenaei</name>
    <dbReference type="NCBI Taxonomy" id="1549748"/>
    <lineage>
        <taxon>Bacteria</taxon>
        <taxon>Pseudomonadati</taxon>
        <taxon>Pseudomonadota</taxon>
        <taxon>Alphaproteobacteria</taxon>
        <taxon>Rhodospirillales</taxon>
        <taxon>Kiloniellaceae</taxon>
        <taxon>Kiloniella</taxon>
    </lineage>
</organism>
<evidence type="ECO:0000313" key="4">
    <source>
        <dbReference type="EMBL" id="KKJ76687.1"/>
    </source>
</evidence>
<dbReference type="PANTHER" id="PTHR30273:SF2">
    <property type="entry name" value="PROTEIN FECR"/>
    <property type="match status" value="1"/>
</dbReference>
<reference evidence="4 5" key="1">
    <citation type="submission" date="2015-03" db="EMBL/GenBank/DDBJ databases">
        <title>Genome sequence of Kiloniella sp. P1-1, isolated from the gut microflora of Pacific white shrimp, Penaeus vannamei.</title>
        <authorList>
            <person name="Shao Z."/>
            <person name="Wang L."/>
            <person name="Li X."/>
        </authorList>
    </citation>
    <scope>NUCLEOTIDE SEQUENCE [LARGE SCALE GENOMIC DNA]</scope>
    <source>
        <strain evidence="4 5">P1-1</strain>
    </source>
</reference>
<evidence type="ECO:0000259" key="3">
    <source>
        <dbReference type="Pfam" id="PF16220"/>
    </source>
</evidence>
<dbReference type="OrthoDB" id="1098280at2"/>
<evidence type="ECO:0000256" key="1">
    <source>
        <dbReference type="SAM" id="MobiDB-lite"/>
    </source>
</evidence>
<dbReference type="InterPro" id="IPR032623">
    <property type="entry name" value="FecR_N"/>
</dbReference>
<dbReference type="Gene3D" id="3.55.50.30">
    <property type="match status" value="1"/>
</dbReference>
<name>A0A0M2R4B8_9PROT</name>
<evidence type="ECO:0000259" key="2">
    <source>
        <dbReference type="Pfam" id="PF04773"/>
    </source>
</evidence>
<sequence>MTDELLIPTKASEWIVLLHDDPDNLSLQRDFLSWLESDVKHREDWQNVSQTWRLLGEVGPLEGQSLPLSSAFPKSFDEDKSKSKKRGLDRTLSSFSSGKSSFLPKSSFTQRASRITGLLVLLLVIGFSLPQFSTRVKYLGADFVNSKARAAVIDLADGSQVTLAPETAIDVQLSQKERRVTILSGVAFFDVHKDKTRPFIVVKNDIQTTVLGTAFLVDEQQDRVSVAVTEGVVRVNRLKQDGVSLQLRPGEGVDFFNARDYKLSNRPVDDIASWRMGYLKVRDQSLGSVVGQIDRFFNGHIFIPDTDVRKKRLTGVFKLEQPHKSLRGIASIHGLEVTEISPWIIILSKK</sequence>
<dbReference type="Gene3D" id="2.60.120.1440">
    <property type="match status" value="1"/>
</dbReference>
<feature type="domain" description="FecR protein" evidence="2">
    <location>
        <begin position="149"/>
        <end position="234"/>
    </location>
</feature>
<dbReference type="Pfam" id="PF16220">
    <property type="entry name" value="DUF4880"/>
    <property type="match status" value="1"/>
</dbReference>
<dbReference type="GO" id="GO:0016989">
    <property type="term" value="F:sigma factor antagonist activity"/>
    <property type="evidence" value="ECO:0007669"/>
    <property type="project" value="TreeGrafter"/>
</dbReference>
<dbReference type="PANTHER" id="PTHR30273">
    <property type="entry name" value="PERIPLASMIC SIGNAL SENSOR AND SIGMA FACTOR ACTIVATOR FECR-RELATED"/>
    <property type="match status" value="1"/>
</dbReference>
<feature type="region of interest" description="Disordered" evidence="1">
    <location>
        <begin position="72"/>
        <end position="104"/>
    </location>
</feature>
<dbReference type="STRING" id="1549748.WH95_11100"/>
<dbReference type="AlphaFoldDB" id="A0A0M2R4B8"/>
<keyword evidence="5" id="KW-1185">Reference proteome</keyword>
<dbReference type="InterPro" id="IPR006860">
    <property type="entry name" value="FecR"/>
</dbReference>
<dbReference type="InterPro" id="IPR012373">
    <property type="entry name" value="Ferrdict_sens_TM"/>
</dbReference>
<dbReference type="PIRSF" id="PIRSF018266">
    <property type="entry name" value="FecR"/>
    <property type="match status" value="1"/>
</dbReference>
<dbReference type="RefSeq" id="WP_046507007.1">
    <property type="nucleotide sequence ID" value="NZ_LANI01000017.1"/>
</dbReference>
<dbReference type="Pfam" id="PF04773">
    <property type="entry name" value="FecR"/>
    <property type="match status" value="1"/>
</dbReference>
<comment type="caution">
    <text evidence="4">The sequence shown here is derived from an EMBL/GenBank/DDBJ whole genome shotgun (WGS) entry which is preliminary data.</text>
</comment>
<evidence type="ECO:0000313" key="5">
    <source>
        <dbReference type="Proteomes" id="UP000034491"/>
    </source>
</evidence>
<feature type="compositionally biased region" description="Basic and acidic residues" evidence="1">
    <location>
        <begin position="75"/>
        <end position="89"/>
    </location>
</feature>
<dbReference type="Proteomes" id="UP000034491">
    <property type="component" value="Unassembled WGS sequence"/>
</dbReference>
<feature type="compositionally biased region" description="Low complexity" evidence="1">
    <location>
        <begin position="92"/>
        <end position="104"/>
    </location>
</feature>
<gene>
    <name evidence="4" type="ORF">WH95_11100</name>
</gene>
<protein>
    <recommendedName>
        <fullName evidence="6">FecR protein domain-containing protein</fullName>
    </recommendedName>
</protein>
<dbReference type="EMBL" id="LANI01000017">
    <property type="protein sequence ID" value="KKJ76687.1"/>
    <property type="molecule type" value="Genomic_DNA"/>
</dbReference>
<feature type="domain" description="FecR N-terminal" evidence="3">
    <location>
        <begin position="11"/>
        <end position="50"/>
    </location>
</feature>
<accession>A0A0M2R4B8</accession>